<evidence type="ECO:0000313" key="2">
    <source>
        <dbReference type="Proteomes" id="UP000474159"/>
    </source>
</evidence>
<proteinExistence type="predicted"/>
<dbReference type="AlphaFoldDB" id="A0A6L3SRM5"/>
<dbReference type="RefSeq" id="WP_151003465.1">
    <property type="nucleotide sequence ID" value="NZ_BPQY01000470.1"/>
</dbReference>
<gene>
    <name evidence="1" type="ORF">F6X53_25125</name>
</gene>
<accession>A0A6L3SRM5</accession>
<dbReference type="EMBL" id="VZZK01000034">
    <property type="protein sequence ID" value="KAB1075448.1"/>
    <property type="molecule type" value="Genomic_DNA"/>
</dbReference>
<sequence>MHHVWRIELGSSPDTAPLYLAADGERIAWVADQDEAKPFRSDFAAWDFVAANVASLVRVTC</sequence>
<organism evidence="1 2">
    <name type="scientific">Methylobacterium soli</name>
    <dbReference type="NCBI Taxonomy" id="553447"/>
    <lineage>
        <taxon>Bacteria</taxon>
        <taxon>Pseudomonadati</taxon>
        <taxon>Pseudomonadota</taxon>
        <taxon>Alphaproteobacteria</taxon>
        <taxon>Hyphomicrobiales</taxon>
        <taxon>Methylobacteriaceae</taxon>
        <taxon>Methylobacterium</taxon>
    </lineage>
</organism>
<evidence type="ECO:0000313" key="1">
    <source>
        <dbReference type="EMBL" id="KAB1075448.1"/>
    </source>
</evidence>
<dbReference type="OrthoDB" id="9897071at2"/>
<dbReference type="Proteomes" id="UP000474159">
    <property type="component" value="Unassembled WGS sequence"/>
</dbReference>
<protein>
    <submittedName>
        <fullName evidence="1">Uncharacterized protein</fullName>
    </submittedName>
</protein>
<name>A0A6L3SRM5_9HYPH</name>
<reference evidence="1 2" key="1">
    <citation type="submission" date="2019-09" db="EMBL/GenBank/DDBJ databases">
        <title>YIM 48816 draft genome.</title>
        <authorList>
            <person name="Jiang L."/>
        </authorList>
    </citation>
    <scope>NUCLEOTIDE SEQUENCE [LARGE SCALE GENOMIC DNA]</scope>
    <source>
        <strain evidence="1 2">YIM 48816</strain>
    </source>
</reference>
<keyword evidence="2" id="KW-1185">Reference proteome</keyword>
<comment type="caution">
    <text evidence="1">The sequence shown here is derived from an EMBL/GenBank/DDBJ whole genome shotgun (WGS) entry which is preliminary data.</text>
</comment>